<sequence>MKAKMEVRNTAELSSFFNAINHDRKYNASHWADYFKPLFCNGVFNNDLQVIANGSMQIMIKPGYAWINGYGYHNTDNLILDIETASGNLNRVDSIVLRLDLTERKIGAIVRKGNNASQPVSPQNERTGVLYDIKLADINVAAGTTNISQSMITDKRMDSDVCGWVTGSVEQIDFSQISVQFETYFNEFQTDNLNNFNVWFERMKEQLSEEAAGNLQLQLDNKVNIVVSNQDIPINNRKVKTFYYFIKDRQSISMVDSIRVSPNMGIKLI</sequence>
<reference evidence="1 2" key="1">
    <citation type="submission" date="2021-06" db="EMBL/GenBank/DDBJ databases">
        <title>Description of novel taxa of the family Lachnospiraceae.</title>
        <authorList>
            <person name="Chaplin A.V."/>
            <person name="Sokolova S.R."/>
            <person name="Pikina A.P."/>
            <person name="Korzhanova M."/>
            <person name="Belova V."/>
            <person name="Korostin D."/>
            <person name="Efimov B.A."/>
        </authorList>
    </citation>
    <scope>NUCLEOTIDE SEQUENCE [LARGE SCALE GENOMIC DNA]</scope>
    <source>
        <strain evidence="1 2">ASD4241</strain>
    </source>
</reference>
<dbReference type="EMBL" id="JAHQCX010000018">
    <property type="protein sequence ID" value="MBU9728264.1"/>
    <property type="molecule type" value="Genomic_DNA"/>
</dbReference>
<comment type="caution">
    <text evidence="1">The sequence shown here is derived from an EMBL/GenBank/DDBJ whole genome shotgun (WGS) entry which is preliminary data.</text>
</comment>
<evidence type="ECO:0000313" key="1">
    <source>
        <dbReference type="EMBL" id="MBU9728264.1"/>
    </source>
</evidence>
<gene>
    <name evidence="1" type="ORF">KTH90_19870</name>
</gene>
<dbReference type="RefSeq" id="WP_238727322.1">
    <property type="nucleotide sequence ID" value="NZ_JAHQCX010000018.1"/>
</dbReference>
<name>A0ABS6KCM0_9FIRM</name>
<accession>A0ABS6KCM0</accession>
<dbReference type="Proteomes" id="UP001314681">
    <property type="component" value="Unassembled WGS sequence"/>
</dbReference>
<evidence type="ECO:0000313" key="2">
    <source>
        <dbReference type="Proteomes" id="UP001314681"/>
    </source>
</evidence>
<protein>
    <submittedName>
        <fullName evidence="1">Uncharacterized protein</fullName>
    </submittedName>
</protein>
<proteinExistence type="predicted"/>
<organism evidence="1 2">
    <name type="scientific">Diplocloster modestus</name>
    <dbReference type="NCBI Taxonomy" id="2850322"/>
    <lineage>
        <taxon>Bacteria</taxon>
        <taxon>Bacillati</taxon>
        <taxon>Bacillota</taxon>
        <taxon>Clostridia</taxon>
        <taxon>Lachnospirales</taxon>
        <taxon>Lachnospiraceae</taxon>
        <taxon>Diplocloster</taxon>
    </lineage>
</organism>
<keyword evidence="2" id="KW-1185">Reference proteome</keyword>